<evidence type="ECO:0008006" key="4">
    <source>
        <dbReference type="Google" id="ProtNLM"/>
    </source>
</evidence>
<evidence type="ECO:0000256" key="1">
    <source>
        <dbReference type="SAM" id="SignalP"/>
    </source>
</evidence>
<evidence type="ECO:0000313" key="3">
    <source>
        <dbReference type="Proteomes" id="UP000831113"/>
    </source>
</evidence>
<evidence type="ECO:0000313" key="2">
    <source>
        <dbReference type="EMBL" id="UOG75074.1"/>
    </source>
</evidence>
<feature type="chain" id="PRO_5047311716" description="Lipoprotein" evidence="1">
    <location>
        <begin position="21"/>
        <end position="200"/>
    </location>
</feature>
<name>A0ABY4D1G2_9BACT</name>
<keyword evidence="3" id="KW-1185">Reference proteome</keyword>
<protein>
    <recommendedName>
        <fullName evidence="4">Lipoprotein</fullName>
    </recommendedName>
</protein>
<dbReference type="Proteomes" id="UP000831113">
    <property type="component" value="Chromosome"/>
</dbReference>
<dbReference type="PROSITE" id="PS51257">
    <property type="entry name" value="PROKAR_LIPOPROTEIN"/>
    <property type="match status" value="1"/>
</dbReference>
<sequence>MRLSTRTLFLAALATVLATACSDKTEEPIPADPDSTLRMGSYFDFTTITPAGGTAHSGFGTTHSSLDIKGSAAMDTHLLVLDFSAGTDAVHFEIDRTKLTASLLGAYALRSSARPTEPVFTSYVYRRNGGSSIYRFSDFTQNLTGDVTITAYDAKRQLASGHYEVRAPEQRDPTSIGINNDPTCTILLAGDFENLKVKTQ</sequence>
<dbReference type="RefSeq" id="WP_243798887.1">
    <property type="nucleotide sequence ID" value="NZ_CP094669.1"/>
</dbReference>
<accession>A0ABY4D1G2</accession>
<organism evidence="2 3">
    <name type="scientific">Hymenobacter tibetensis</name>
    <dbReference type="NCBI Taxonomy" id="497967"/>
    <lineage>
        <taxon>Bacteria</taxon>
        <taxon>Pseudomonadati</taxon>
        <taxon>Bacteroidota</taxon>
        <taxon>Cytophagia</taxon>
        <taxon>Cytophagales</taxon>
        <taxon>Hymenobacteraceae</taxon>
        <taxon>Hymenobacter</taxon>
    </lineage>
</organism>
<proteinExistence type="predicted"/>
<gene>
    <name evidence="2" type="ORF">MTX78_00410</name>
</gene>
<feature type="signal peptide" evidence="1">
    <location>
        <begin position="1"/>
        <end position="20"/>
    </location>
</feature>
<dbReference type="EMBL" id="CP094669">
    <property type="protein sequence ID" value="UOG75074.1"/>
    <property type="molecule type" value="Genomic_DNA"/>
</dbReference>
<reference evidence="2 3" key="1">
    <citation type="submission" date="2022-03" db="EMBL/GenBank/DDBJ databases">
        <title>Hymenobactersp. isolated from the air.</title>
        <authorList>
            <person name="Won M."/>
            <person name="Kwon S.-W."/>
        </authorList>
    </citation>
    <scope>NUCLEOTIDE SEQUENCE [LARGE SCALE GENOMIC DNA]</scope>
    <source>
        <strain evidence="2 3">KACC 21982</strain>
    </source>
</reference>
<keyword evidence="1" id="KW-0732">Signal</keyword>